<feature type="transmembrane region" description="Helical" evidence="6">
    <location>
        <begin position="82"/>
        <end position="101"/>
    </location>
</feature>
<reference evidence="8" key="1">
    <citation type="journal article" date="2020" name="Stud. Mycol.">
        <title>101 Dothideomycetes genomes: a test case for predicting lifestyles and emergence of pathogens.</title>
        <authorList>
            <person name="Haridas S."/>
            <person name="Albert R."/>
            <person name="Binder M."/>
            <person name="Bloem J."/>
            <person name="Labutti K."/>
            <person name="Salamov A."/>
            <person name="Andreopoulos B."/>
            <person name="Baker S."/>
            <person name="Barry K."/>
            <person name="Bills G."/>
            <person name="Bluhm B."/>
            <person name="Cannon C."/>
            <person name="Castanera R."/>
            <person name="Culley D."/>
            <person name="Daum C."/>
            <person name="Ezra D."/>
            <person name="Gonzalez J."/>
            <person name="Henrissat B."/>
            <person name="Kuo A."/>
            <person name="Liang C."/>
            <person name="Lipzen A."/>
            <person name="Lutzoni F."/>
            <person name="Magnuson J."/>
            <person name="Mondo S."/>
            <person name="Nolan M."/>
            <person name="Ohm R."/>
            <person name="Pangilinan J."/>
            <person name="Park H.-J."/>
            <person name="Ramirez L."/>
            <person name="Alfaro M."/>
            <person name="Sun H."/>
            <person name="Tritt A."/>
            <person name="Yoshinaga Y."/>
            <person name="Zwiers L.-H."/>
            <person name="Turgeon B."/>
            <person name="Goodwin S."/>
            <person name="Spatafora J."/>
            <person name="Crous P."/>
            <person name="Grigoriev I."/>
        </authorList>
    </citation>
    <scope>NUCLEOTIDE SEQUENCE</scope>
    <source>
        <strain evidence="8">SCOH1-5</strain>
    </source>
</reference>
<evidence type="ECO:0000256" key="5">
    <source>
        <dbReference type="ARBA" id="ARBA00038359"/>
    </source>
</evidence>
<keyword evidence="2 6" id="KW-0812">Transmembrane</keyword>
<evidence type="ECO:0000256" key="1">
    <source>
        <dbReference type="ARBA" id="ARBA00004141"/>
    </source>
</evidence>
<evidence type="ECO:0000256" key="2">
    <source>
        <dbReference type="ARBA" id="ARBA00022692"/>
    </source>
</evidence>
<dbReference type="InterPro" id="IPR049326">
    <property type="entry name" value="Rhodopsin_dom_fungi"/>
</dbReference>
<evidence type="ECO:0000313" key="8">
    <source>
        <dbReference type="EMBL" id="KAF2213875.1"/>
    </source>
</evidence>
<comment type="similarity">
    <text evidence="5">Belongs to the SAT4 family.</text>
</comment>
<feature type="transmembrane region" description="Helical" evidence="6">
    <location>
        <begin position="121"/>
        <end position="149"/>
    </location>
</feature>
<gene>
    <name evidence="8" type="ORF">CERZMDRAFT_38255</name>
</gene>
<feature type="non-terminal residue" evidence="8">
    <location>
        <position position="211"/>
    </location>
</feature>
<dbReference type="GO" id="GO:0016020">
    <property type="term" value="C:membrane"/>
    <property type="evidence" value="ECO:0007669"/>
    <property type="project" value="UniProtKB-SubCell"/>
</dbReference>
<comment type="subcellular location">
    <subcellularLocation>
        <location evidence="1">Membrane</location>
        <topology evidence="1">Multi-pass membrane protein</topology>
    </subcellularLocation>
</comment>
<organism evidence="8 9">
    <name type="scientific">Cercospora zeae-maydis SCOH1-5</name>
    <dbReference type="NCBI Taxonomy" id="717836"/>
    <lineage>
        <taxon>Eukaryota</taxon>
        <taxon>Fungi</taxon>
        <taxon>Dikarya</taxon>
        <taxon>Ascomycota</taxon>
        <taxon>Pezizomycotina</taxon>
        <taxon>Dothideomycetes</taxon>
        <taxon>Dothideomycetidae</taxon>
        <taxon>Mycosphaerellales</taxon>
        <taxon>Mycosphaerellaceae</taxon>
        <taxon>Cercospora</taxon>
    </lineage>
</organism>
<protein>
    <recommendedName>
        <fullName evidence="7">Rhodopsin domain-containing protein</fullName>
    </recommendedName>
</protein>
<feature type="domain" description="Rhodopsin" evidence="7">
    <location>
        <begin position="28"/>
        <end position="209"/>
    </location>
</feature>
<evidence type="ECO:0000256" key="4">
    <source>
        <dbReference type="ARBA" id="ARBA00023136"/>
    </source>
</evidence>
<sequence length="211" mass="23871">MLHGWASPATVVTTCTAMPILAATAVVLRIYARLFCTKNAGWDDYFTMASMLCSMATTITIIEMVQWGLGKHVKQLTKHEAFMQQRAFFCMIIVYNMSLFFTKMAILMQYKRLFPQKGFKIAVNIAMVIVIIYAFWRVFAAIFVCWPVAAFWDHSIKHVHCQNKFANAMASCALNMATDLLIAILPLAILHKLQLPSRQRYALMAVFALAG</sequence>
<keyword evidence="4 6" id="KW-0472">Membrane</keyword>
<dbReference type="Proteomes" id="UP000799539">
    <property type="component" value="Unassembled WGS sequence"/>
</dbReference>
<evidence type="ECO:0000259" key="7">
    <source>
        <dbReference type="Pfam" id="PF20684"/>
    </source>
</evidence>
<evidence type="ECO:0000256" key="3">
    <source>
        <dbReference type="ARBA" id="ARBA00022989"/>
    </source>
</evidence>
<dbReference type="InterPro" id="IPR052337">
    <property type="entry name" value="SAT4-like"/>
</dbReference>
<accession>A0A6A6FKB5</accession>
<dbReference type="EMBL" id="ML992669">
    <property type="protein sequence ID" value="KAF2213875.1"/>
    <property type="molecule type" value="Genomic_DNA"/>
</dbReference>
<feature type="transmembrane region" description="Helical" evidence="6">
    <location>
        <begin position="165"/>
        <end position="190"/>
    </location>
</feature>
<dbReference type="OrthoDB" id="444631at2759"/>
<dbReference type="PANTHER" id="PTHR33048:SF47">
    <property type="entry name" value="INTEGRAL MEMBRANE PROTEIN-RELATED"/>
    <property type="match status" value="1"/>
</dbReference>
<keyword evidence="3 6" id="KW-1133">Transmembrane helix</keyword>
<proteinExistence type="inferred from homology"/>
<keyword evidence="9" id="KW-1185">Reference proteome</keyword>
<feature type="transmembrane region" description="Helical" evidence="6">
    <location>
        <begin position="6"/>
        <end position="32"/>
    </location>
</feature>
<dbReference type="PANTHER" id="PTHR33048">
    <property type="entry name" value="PTH11-LIKE INTEGRAL MEMBRANE PROTEIN (AFU_ORTHOLOGUE AFUA_5G11245)"/>
    <property type="match status" value="1"/>
</dbReference>
<evidence type="ECO:0000313" key="9">
    <source>
        <dbReference type="Proteomes" id="UP000799539"/>
    </source>
</evidence>
<dbReference type="Pfam" id="PF20684">
    <property type="entry name" value="Fung_rhodopsin"/>
    <property type="match status" value="1"/>
</dbReference>
<name>A0A6A6FKB5_9PEZI</name>
<evidence type="ECO:0000256" key="6">
    <source>
        <dbReference type="SAM" id="Phobius"/>
    </source>
</evidence>
<feature type="transmembrane region" description="Helical" evidence="6">
    <location>
        <begin position="44"/>
        <end position="62"/>
    </location>
</feature>
<dbReference type="AlphaFoldDB" id="A0A6A6FKB5"/>